<comment type="subcellular location">
    <subcellularLocation>
        <location evidence="4">Cytoplasm</location>
    </subcellularLocation>
</comment>
<feature type="compositionally biased region" description="Basic and acidic residues" evidence="5">
    <location>
        <begin position="211"/>
        <end position="221"/>
    </location>
</feature>
<sequence length="233" mass="25231">MPTATTIVRRAAVRADRVADTVTLDRAARAAVAGSLVAEGGLGFDVALTRTAALEDGDALRLDDGRLVAVRAAAEDLLEVRAENPARLLRLAWQLGGSHVDAEIGTDVLYVPATPAAAELVRGQGCVATPVSRAFRPEQAAHDHSTCGHDHGHDHHAHDHDHDHHDHGHKHAHDHRHSHDHGHHHEHGHQKHAHDHGHHHEHGHQKHAHDHAHDHGHDHGHVHGPGCGCGHEH</sequence>
<evidence type="ECO:0000256" key="2">
    <source>
        <dbReference type="ARBA" id="ARBA00022596"/>
    </source>
</evidence>
<evidence type="ECO:0000256" key="3">
    <source>
        <dbReference type="ARBA" id="ARBA00023186"/>
    </source>
</evidence>
<name>B1LUI1_METRJ</name>
<dbReference type="KEGG" id="mrd:Mrad2831_2004"/>
<protein>
    <recommendedName>
        <fullName evidence="4">Urease accessory protein UreE</fullName>
    </recommendedName>
</protein>
<dbReference type="GeneID" id="6138033"/>
<evidence type="ECO:0000256" key="4">
    <source>
        <dbReference type="HAMAP-Rule" id="MF_00822"/>
    </source>
</evidence>
<dbReference type="eggNOG" id="COG2371">
    <property type="taxonomic scope" value="Bacteria"/>
</dbReference>
<feature type="compositionally biased region" description="Basic residues" evidence="5">
    <location>
        <begin position="167"/>
        <end position="210"/>
    </location>
</feature>
<dbReference type="GO" id="GO:0005737">
    <property type="term" value="C:cytoplasm"/>
    <property type="evidence" value="ECO:0007669"/>
    <property type="project" value="UniProtKB-SubCell"/>
</dbReference>
<keyword evidence="3 4" id="KW-0143">Chaperone</keyword>
<accession>B1LUI1</accession>
<dbReference type="Gene3D" id="3.30.70.790">
    <property type="entry name" value="UreE, C-terminal domain"/>
    <property type="match status" value="1"/>
</dbReference>
<dbReference type="InterPro" id="IPR012406">
    <property type="entry name" value="UreE"/>
</dbReference>
<comment type="function">
    <text evidence="4">Involved in urease metallocenter assembly. Binds nickel. Probably functions as a nickel donor during metallocenter assembly.</text>
</comment>
<evidence type="ECO:0000256" key="1">
    <source>
        <dbReference type="ARBA" id="ARBA00022490"/>
    </source>
</evidence>
<dbReference type="SUPFAM" id="SSF69287">
    <property type="entry name" value="Urease metallochaperone UreE, N-terminal domain"/>
    <property type="match status" value="1"/>
</dbReference>
<dbReference type="HAMAP" id="MF_00822">
    <property type="entry name" value="UreE"/>
    <property type="match status" value="1"/>
</dbReference>
<dbReference type="OrthoDB" id="9802215at2"/>
<feature type="compositionally biased region" description="Basic and acidic residues" evidence="5">
    <location>
        <begin position="137"/>
        <end position="166"/>
    </location>
</feature>
<evidence type="ECO:0000313" key="6">
    <source>
        <dbReference type="EMBL" id="ACB23999.1"/>
    </source>
</evidence>
<dbReference type="InterPro" id="IPR036118">
    <property type="entry name" value="UreE_N_sf"/>
</dbReference>
<dbReference type="GO" id="GO:0016151">
    <property type="term" value="F:nickel cation binding"/>
    <property type="evidence" value="ECO:0007669"/>
    <property type="project" value="UniProtKB-UniRule"/>
</dbReference>
<dbReference type="EMBL" id="CP001001">
    <property type="protein sequence ID" value="ACB23999.1"/>
    <property type="molecule type" value="Genomic_DNA"/>
</dbReference>
<keyword evidence="1 4" id="KW-0963">Cytoplasm</keyword>
<reference evidence="6 7" key="1">
    <citation type="submission" date="2008-03" db="EMBL/GenBank/DDBJ databases">
        <title>Complete sequence of chromosome of Methylobacterium radiotolerans JCM 2831.</title>
        <authorList>
            <consortium name="US DOE Joint Genome Institute"/>
            <person name="Copeland A."/>
            <person name="Lucas S."/>
            <person name="Lapidus A."/>
            <person name="Glavina del Rio T."/>
            <person name="Dalin E."/>
            <person name="Tice H."/>
            <person name="Bruce D."/>
            <person name="Goodwin L."/>
            <person name="Pitluck S."/>
            <person name="Kiss H."/>
            <person name="Brettin T."/>
            <person name="Detter J.C."/>
            <person name="Han C."/>
            <person name="Kuske C.R."/>
            <person name="Schmutz J."/>
            <person name="Larimer F."/>
            <person name="Land M."/>
            <person name="Hauser L."/>
            <person name="Kyrpides N."/>
            <person name="Mikhailova N."/>
            <person name="Marx C.J."/>
            <person name="Richardson P."/>
        </authorList>
    </citation>
    <scope>NUCLEOTIDE SEQUENCE [LARGE SCALE GENOMIC DNA]</scope>
    <source>
        <strain evidence="7">ATCC 27329 / DSM 1819 / JCM 2831 / NBRC 15690 / NCIMB 10815 / 0-1</strain>
    </source>
</reference>
<gene>
    <name evidence="4" type="primary">ureE</name>
    <name evidence="6" type="ordered locus">Mrad2831_2004</name>
</gene>
<evidence type="ECO:0000256" key="5">
    <source>
        <dbReference type="SAM" id="MobiDB-lite"/>
    </source>
</evidence>
<dbReference type="SUPFAM" id="SSF69737">
    <property type="entry name" value="Urease metallochaperone UreE, C-terminal domain"/>
    <property type="match status" value="1"/>
</dbReference>
<proteinExistence type="inferred from homology"/>
<dbReference type="PATRIC" id="fig|426355.14.peg.2061"/>
<dbReference type="STRING" id="426355.Mrad2831_2004"/>
<dbReference type="HOGENOM" id="CLU_093757_1_0_5"/>
<dbReference type="Gene3D" id="2.60.260.20">
    <property type="entry name" value="Urease metallochaperone UreE, N-terminal domain"/>
    <property type="match status" value="1"/>
</dbReference>
<dbReference type="AlphaFoldDB" id="B1LUI1"/>
<evidence type="ECO:0000313" key="7">
    <source>
        <dbReference type="Proteomes" id="UP000006589"/>
    </source>
</evidence>
<keyword evidence="2 4" id="KW-0533">Nickel</keyword>
<organism evidence="6 7">
    <name type="scientific">Methylobacterium radiotolerans (strain ATCC 27329 / DSM 1819 / JCM 2831 / NBRC 15690 / NCIMB 10815 / 0-1)</name>
    <dbReference type="NCBI Taxonomy" id="426355"/>
    <lineage>
        <taxon>Bacteria</taxon>
        <taxon>Pseudomonadati</taxon>
        <taxon>Pseudomonadota</taxon>
        <taxon>Alphaproteobacteria</taxon>
        <taxon>Hyphomicrobiales</taxon>
        <taxon>Methylobacteriaceae</taxon>
        <taxon>Methylobacterium</taxon>
    </lineage>
</organism>
<comment type="similarity">
    <text evidence="4">Belongs to the UreE family.</text>
</comment>
<dbReference type="RefSeq" id="WP_012318983.1">
    <property type="nucleotide sequence ID" value="NC_010505.1"/>
</dbReference>
<feature type="region of interest" description="Disordered" evidence="5">
    <location>
        <begin position="137"/>
        <end position="221"/>
    </location>
</feature>
<dbReference type="Proteomes" id="UP000006589">
    <property type="component" value="Chromosome"/>
</dbReference>
<dbReference type="GO" id="GO:0051082">
    <property type="term" value="F:unfolded protein binding"/>
    <property type="evidence" value="ECO:0007669"/>
    <property type="project" value="UniProtKB-UniRule"/>
</dbReference>
<dbReference type="GO" id="GO:0006457">
    <property type="term" value="P:protein folding"/>
    <property type="evidence" value="ECO:0007669"/>
    <property type="project" value="InterPro"/>
</dbReference>